<protein>
    <submittedName>
        <fullName evidence="3">Uncharacterized protein</fullName>
    </submittedName>
</protein>
<dbReference type="OrthoDB" id="4466661at2759"/>
<name>A0A5N7DS90_9EURO</name>
<organism evidence="3 4">
    <name type="scientific">Aspergillus pseudonomiae</name>
    <dbReference type="NCBI Taxonomy" id="1506151"/>
    <lineage>
        <taxon>Eukaryota</taxon>
        <taxon>Fungi</taxon>
        <taxon>Dikarya</taxon>
        <taxon>Ascomycota</taxon>
        <taxon>Pezizomycotina</taxon>
        <taxon>Eurotiomycetes</taxon>
        <taxon>Eurotiomycetidae</taxon>
        <taxon>Eurotiales</taxon>
        <taxon>Aspergillaceae</taxon>
        <taxon>Aspergillus</taxon>
        <taxon>Aspergillus subgen. Circumdati</taxon>
    </lineage>
</organism>
<keyword evidence="2" id="KW-1133">Transmembrane helix</keyword>
<dbReference type="Proteomes" id="UP000325579">
    <property type="component" value="Unassembled WGS sequence"/>
</dbReference>
<reference evidence="3 4" key="1">
    <citation type="submission" date="2019-04" db="EMBL/GenBank/DDBJ databases">
        <authorList>
            <consortium name="DOE Joint Genome Institute"/>
            <person name="Mondo S."/>
            <person name="Kjaerbolling I."/>
            <person name="Vesth T."/>
            <person name="Frisvad J.C."/>
            <person name="Nybo J.L."/>
            <person name="Theobald S."/>
            <person name="Kildgaard S."/>
            <person name="Isbrandt T."/>
            <person name="Kuo A."/>
            <person name="Sato A."/>
            <person name="Lyhne E.K."/>
            <person name="Kogle M.E."/>
            <person name="Wiebenga A."/>
            <person name="Kun R.S."/>
            <person name="Lubbers R.J."/>
            <person name="Makela M.R."/>
            <person name="Barry K."/>
            <person name="Chovatia M."/>
            <person name="Clum A."/>
            <person name="Daum C."/>
            <person name="Haridas S."/>
            <person name="He G."/>
            <person name="LaButti K."/>
            <person name="Lipzen A."/>
            <person name="Riley R."/>
            <person name="Salamov A."/>
            <person name="Simmons B.A."/>
            <person name="Magnuson J.K."/>
            <person name="Henrissat B."/>
            <person name="Mortensen U.H."/>
            <person name="Larsen T.O."/>
            <person name="Devries R.P."/>
            <person name="Grigoriev I.V."/>
            <person name="Machida M."/>
            <person name="Baker S.E."/>
            <person name="Andersen M.R."/>
            <person name="Cantor M.N."/>
            <person name="Hua S.X."/>
        </authorList>
    </citation>
    <scope>NUCLEOTIDE SEQUENCE [LARGE SCALE GENOMIC DNA]</scope>
    <source>
        <strain evidence="3 4">CBS 119388</strain>
    </source>
</reference>
<keyword evidence="2" id="KW-0812">Transmembrane</keyword>
<feature type="transmembrane region" description="Helical" evidence="2">
    <location>
        <begin position="123"/>
        <end position="147"/>
    </location>
</feature>
<proteinExistence type="predicted"/>
<feature type="transmembrane region" description="Helical" evidence="2">
    <location>
        <begin position="66"/>
        <end position="88"/>
    </location>
</feature>
<evidence type="ECO:0000313" key="4">
    <source>
        <dbReference type="Proteomes" id="UP000325579"/>
    </source>
</evidence>
<evidence type="ECO:0000256" key="1">
    <source>
        <dbReference type="SAM" id="MobiDB-lite"/>
    </source>
</evidence>
<accession>A0A5N7DS90</accession>
<evidence type="ECO:0000256" key="2">
    <source>
        <dbReference type="SAM" id="Phobius"/>
    </source>
</evidence>
<dbReference type="RefSeq" id="XP_031946474.1">
    <property type="nucleotide sequence ID" value="XM_032080651.1"/>
</dbReference>
<keyword evidence="2" id="KW-0472">Membrane</keyword>
<gene>
    <name evidence="3" type="ORF">BDV37DRAFT_236905</name>
</gene>
<keyword evidence="4" id="KW-1185">Reference proteome</keyword>
<sequence>MRSSRLGQKPSIAMRTQRPPPSAQLRQLRILLSCLILTTTIHYAHNYIRAEDYPPVPGIYPTPDAYRIGIAILFPIQTLCGIRGYYLYQAGHVRSSIPYLACHATLGIRTPGHFFGGVPQIPWFWFVTIFTDFFAGVALAVFCYQAYTASILEGAF</sequence>
<dbReference type="EMBL" id="ML736740">
    <property type="protein sequence ID" value="KAE8409155.1"/>
    <property type="molecule type" value="Genomic_DNA"/>
</dbReference>
<feature type="region of interest" description="Disordered" evidence="1">
    <location>
        <begin position="1"/>
        <end position="20"/>
    </location>
</feature>
<dbReference type="GeneID" id="43665342"/>
<evidence type="ECO:0000313" key="3">
    <source>
        <dbReference type="EMBL" id="KAE8409155.1"/>
    </source>
</evidence>
<dbReference type="AlphaFoldDB" id="A0A5N7DS90"/>